<sequence length="244" mass="26543">MIPCMLTLLLAIPWVSAQLGVSFSSGYDFFTGKTEIIRTETTFTPGAMELKPKGNLFLWPGLWVPANRTTGDLIQTVISADSTLALECGAKKGQWCIAPYVMHGVAYADRERRQLAIDPDAKIRIIYSKTTDGAKWVQTTLDATTGKMLQNYTGGTGKKVQFEFSTELQYGNLGTTSTQVYEDTVITLAAPDMAFGKGKRKGSATIEGVTSEQEGKIWKIKKVVIPAMRSGVANHPATGKEIHG</sequence>
<dbReference type="OrthoDB" id="5086500at2759"/>
<gene>
    <name evidence="2" type="ORF">BT63DRAFT_474975</name>
</gene>
<reference evidence="2" key="1">
    <citation type="journal article" date="2020" name="Stud. Mycol.">
        <title>101 Dothideomycetes genomes: a test case for predicting lifestyles and emergence of pathogens.</title>
        <authorList>
            <person name="Haridas S."/>
            <person name="Albert R."/>
            <person name="Binder M."/>
            <person name="Bloem J."/>
            <person name="Labutti K."/>
            <person name="Salamov A."/>
            <person name="Andreopoulos B."/>
            <person name="Baker S."/>
            <person name="Barry K."/>
            <person name="Bills G."/>
            <person name="Bluhm B."/>
            <person name="Cannon C."/>
            <person name="Castanera R."/>
            <person name="Culley D."/>
            <person name="Daum C."/>
            <person name="Ezra D."/>
            <person name="Gonzalez J."/>
            <person name="Henrissat B."/>
            <person name="Kuo A."/>
            <person name="Liang C."/>
            <person name="Lipzen A."/>
            <person name="Lutzoni F."/>
            <person name="Magnuson J."/>
            <person name="Mondo S."/>
            <person name="Nolan M."/>
            <person name="Ohm R."/>
            <person name="Pangilinan J."/>
            <person name="Park H.-J."/>
            <person name="Ramirez L."/>
            <person name="Alfaro M."/>
            <person name="Sun H."/>
            <person name="Tritt A."/>
            <person name="Yoshinaga Y."/>
            <person name="Zwiers L.-H."/>
            <person name="Turgeon B."/>
            <person name="Goodwin S."/>
            <person name="Spatafora J."/>
            <person name="Crous P."/>
            <person name="Grigoriev I."/>
        </authorList>
    </citation>
    <scope>NUCLEOTIDE SEQUENCE</scope>
    <source>
        <strain evidence="2">CBS 115976</strain>
    </source>
</reference>
<protein>
    <recommendedName>
        <fullName evidence="4">Concanavalin A-like lectin/glucanase</fullName>
    </recommendedName>
</protein>
<accession>A0A6A6UVA7</accession>
<organism evidence="2 3">
    <name type="scientific">Microthyrium microscopicum</name>
    <dbReference type="NCBI Taxonomy" id="703497"/>
    <lineage>
        <taxon>Eukaryota</taxon>
        <taxon>Fungi</taxon>
        <taxon>Dikarya</taxon>
        <taxon>Ascomycota</taxon>
        <taxon>Pezizomycotina</taxon>
        <taxon>Dothideomycetes</taxon>
        <taxon>Dothideomycetes incertae sedis</taxon>
        <taxon>Microthyriales</taxon>
        <taxon>Microthyriaceae</taxon>
        <taxon>Microthyrium</taxon>
    </lineage>
</organism>
<proteinExistence type="predicted"/>
<keyword evidence="1" id="KW-0732">Signal</keyword>
<name>A0A6A6UVA7_9PEZI</name>
<dbReference type="EMBL" id="MU004230">
    <property type="protein sequence ID" value="KAF2675347.1"/>
    <property type="molecule type" value="Genomic_DNA"/>
</dbReference>
<dbReference type="AlphaFoldDB" id="A0A6A6UVA7"/>
<dbReference type="Proteomes" id="UP000799302">
    <property type="component" value="Unassembled WGS sequence"/>
</dbReference>
<evidence type="ECO:0008006" key="4">
    <source>
        <dbReference type="Google" id="ProtNLM"/>
    </source>
</evidence>
<keyword evidence="3" id="KW-1185">Reference proteome</keyword>
<feature type="signal peptide" evidence="1">
    <location>
        <begin position="1"/>
        <end position="17"/>
    </location>
</feature>
<evidence type="ECO:0000256" key="1">
    <source>
        <dbReference type="SAM" id="SignalP"/>
    </source>
</evidence>
<evidence type="ECO:0000313" key="3">
    <source>
        <dbReference type="Proteomes" id="UP000799302"/>
    </source>
</evidence>
<feature type="chain" id="PRO_5025504784" description="Concanavalin A-like lectin/glucanase" evidence="1">
    <location>
        <begin position="18"/>
        <end position="244"/>
    </location>
</feature>
<evidence type="ECO:0000313" key="2">
    <source>
        <dbReference type="EMBL" id="KAF2675347.1"/>
    </source>
</evidence>